<keyword evidence="2" id="KW-1185">Reference proteome</keyword>
<protein>
    <submittedName>
        <fullName evidence="1">Uncharacterized protein</fullName>
    </submittedName>
</protein>
<reference evidence="1" key="1">
    <citation type="submission" date="2016-08" db="EMBL/GenBank/DDBJ databases">
        <authorList>
            <person name="Ngugi D.K."/>
            <person name="Miyake S."/>
            <person name="Stingl U."/>
        </authorList>
    </citation>
    <scope>NUCLEOTIDE SEQUENCE</scope>
    <source>
        <strain evidence="1">SCG-D08WGA-EpuloA1</strain>
    </source>
</reference>
<evidence type="ECO:0000313" key="2">
    <source>
        <dbReference type="Proteomes" id="UP000188637"/>
    </source>
</evidence>
<dbReference type="EMBL" id="LJHD01000165">
    <property type="protein sequence ID" value="ONI43103.1"/>
    <property type="molecule type" value="Genomic_DNA"/>
</dbReference>
<gene>
    <name evidence="1" type="ORF">AN640_06750</name>
</gene>
<evidence type="ECO:0000313" key="1">
    <source>
        <dbReference type="EMBL" id="ONI43103.1"/>
    </source>
</evidence>
<accession>A0ACC8XHD6</accession>
<comment type="caution">
    <text evidence="1">The sequence shown here is derived from an EMBL/GenBank/DDBJ whole genome shotgun (WGS) entry which is preliminary data.</text>
</comment>
<organism evidence="1 2">
    <name type="scientific">Candidatus Epulonipiscium fishelsonii</name>
    <dbReference type="NCBI Taxonomy" id="77094"/>
    <lineage>
        <taxon>Bacteria</taxon>
        <taxon>Bacillati</taxon>
        <taxon>Bacillota</taxon>
        <taxon>Clostridia</taxon>
        <taxon>Lachnospirales</taxon>
        <taxon>Lachnospiraceae</taxon>
        <taxon>Candidatus Epulonipiscium</taxon>
    </lineage>
</organism>
<proteinExistence type="predicted"/>
<sequence length="217" mass="25390">MRSNFDRLNVFGNIIPKNNDISPLLDIEQQYNIQLSEGFKIFYEYYGDNNKIKNGYVHLYSMNELKVKDGKLIFGELFKMPPEFIVSIDNLIVDTAEKNDYYKLTQNSTVLLPEETFNHKRSVTLDLYMLFAVAYEIVMSMPIKLKYDIKSLDLSGTSKNKANFEKFITNISSDFSALNIYLFQKNILVIYDKGKLTFGLKNQEELNEVRKYINLYL</sequence>
<name>A0ACC8XHD6_9FIRM</name>
<dbReference type="Proteomes" id="UP000188637">
    <property type="component" value="Unassembled WGS sequence"/>
</dbReference>